<protein>
    <recommendedName>
        <fullName evidence="1">SCP2 domain-containing protein</fullName>
    </recommendedName>
</protein>
<dbReference type="PANTHER" id="PTHR10094">
    <property type="entry name" value="STEROL CARRIER PROTEIN 2 SCP-2 FAMILY PROTEIN"/>
    <property type="match status" value="1"/>
</dbReference>
<evidence type="ECO:0000313" key="2">
    <source>
        <dbReference type="EMBL" id="KIJ14239.1"/>
    </source>
</evidence>
<sequence>MSDLKVEGFKASEFITQLSSTFDGLTAAERQAQLKKTNAVFELRISNAQKEEAIWTIDMKEKGVVYKGPAQAPVKAGVTLLMSDDTFSQLASGKLDGQRAFMTGKLKTKGNTILATKLGAVLEIAKGKAKL</sequence>
<dbReference type="SUPFAM" id="SSF55718">
    <property type="entry name" value="SCP-like"/>
    <property type="match status" value="1"/>
</dbReference>
<dbReference type="Pfam" id="PF02036">
    <property type="entry name" value="SCP2"/>
    <property type="match status" value="1"/>
</dbReference>
<dbReference type="EMBL" id="KN819344">
    <property type="protein sequence ID" value="KIJ14239.1"/>
    <property type="molecule type" value="Genomic_DNA"/>
</dbReference>
<reference evidence="3" key="2">
    <citation type="submission" date="2015-01" db="EMBL/GenBank/DDBJ databases">
        <title>Evolutionary Origins and Diversification of the Mycorrhizal Mutualists.</title>
        <authorList>
            <consortium name="DOE Joint Genome Institute"/>
            <consortium name="Mycorrhizal Genomics Consortium"/>
            <person name="Kohler A."/>
            <person name="Kuo A."/>
            <person name="Nagy L.G."/>
            <person name="Floudas D."/>
            <person name="Copeland A."/>
            <person name="Barry K.W."/>
            <person name="Cichocki N."/>
            <person name="Veneault-Fourrey C."/>
            <person name="LaButti K."/>
            <person name="Lindquist E.A."/>
            <person name="Lipzen A."/>
            <person name="Lundell T."/>
            <person name="Morin E."/>
            <person name="Murat C."/>
            <person name="Riley R."/>
            <person name="Ohm R."/>
            <person name="Sun H."/>
            <person name="Tunlid A."/>
            <person name="Henrissat B."/>
            <person name="Grigoriev I.V."/>
            <person name="Hibbett D.S."/>
            <person name="Martin F."/>
        </authorList>
    </citation>
    <scope>NUCLEOTIDE SEQUENCE [LARGE SCALE GENOMIC DNA]</scope>
    <source>
        <strain evidence="3">ATCC 200175</strain>
    </source>
</reference>
<organism evidence="2 3">
    <name type="scientific">Paxillus involutus ATCC 200175</name>
    <dbReference type="NCBI Taxonomy" id="664439"/>
    <lineage>
        <taxon>Eukaryota</taxon>
        <taxon>Fungi</taxon>
        <taxon>Dikarya</taxon>
        <taxon>Basidiomycota</taxon>
        <taxon>Agaricomycotina</taxon>
        <taxon>Agaricomycetes</taxon>
        <taxon>Agaricomycetidae</taxon>
        <taxon>Boletales</taxon>
        <taxon>Paxilineae</taxon>
        <taxon>Paxillaceae</taxon>
        <taxon>Paxillus</taxon>
    </lineage>
</organism>
<evidence type="ECO:0000313" key="3">
    <source>
        <dbReference type="Proteomes" id="UP000053647"/>
    </source>
</evidence>
<name>A0A0C9SX60_PAXIN</name>
<dbReference type="Proteomes" id="UP000053647">
    <property type="component" value="Unassembled WGS sequence"/>
</dbReference>
<reference evidence="2 3" key="1">
    <citation type="submission" date="2014-06" db="EMBL/GenBank/DDBJ databases">
        <authorList>
            <consortium name="DOE Joint Genome Institute"/>
            <person name="Kuo A."/>
            <person name="Kohler A."/>
            <person name="Nagy L.G."/>
            <person name="Floudas D."/>
            <person name="Copeland A."/>
            <person name="Barry K.W."/>
            <person name="Cichocki N."/>
            <person name="Veneault-Fourrey C."/>
            <person name="LaButti K."/>
            <person name="Lindquist E.A."/>
            <person name="Lipzen A."/>
            <person name="Lundell T."/>
            <person name="Morin E."/>
            <person name="Murat C."/>
            <person name="Sun H."/>
            <person name="Tunlid A."/>
            <person name="Henrissat B."/>
            <person name="Grigoriev I.V."/>
            <person name="Hibbett D.S."/>
            <person name="Martin F."/>
            <person name="Nordberg H.P."/>
            <person name="Cantor M.N."/>
            <person name="Hua S.X."/>
        </authorList>
    </citation>
    <scope>NUCLEOTIDE SEQUENCE [LARGE SCALE GENOMIC DNA]</scope>
    <source>
        <strain evidence="2 3">ATCC 200175</strain>
    </source>
</reference>
<accession>A0A0C9SX60</accession>
<keyword evidence="3" id="KW-1185">Reference proteome</keyword>
<dbReference type="AlphaFoldDB" id="A0A0C9SX60"/>
<dbReference type="OrthoDB" id="10265837at2759"/>
<feature type="domain" description="SCP2" evidence="1">
    <location>
        <begin position="28"/>
        <end position="122"/>
    </location>
</feature>
<dbReference type="InterPro" id="IPR003033">
    <property type="entry name" value="SCP2_sterol-bd_dom"/>
</dbReference>
<dbReference type="Gene3D" id="3.30.1050.10">
    <property type="entry name" value="SCP2 sterol-binding domain"/>
    <property type="match status" value="1"/>
</dbReference>
<dbReference type="InterPro" id="IPR036527">
    <property type="entry name" value="SCP2_sterol-bd_dom_sf"/>
</dbReference>
<evidence type="ECO:0000259" key="1">
    <source>
        <dbReference type="Pfam" id="PF02036"/>
    </source>
</evidence>
<gene>
    <name evidence="2" type="ORF">PAXINDRAFT_100221</name>
</gene>
<proteinExistence type="predicted"/>
<dbReference type="PANTHER" id="PTHR10094:SF28">
    <property type="entry name" value="SCP2 DOMAIN-CONTAINING PROTEIN"/>
    <property type="match status" value="1"/>
</dbReference>
<dbReference type="HOGENOM" id="CLU_105945_0_3_1"/>
<dbReference type="GO" id="GO:0005829">
    <property type="term" value="C:cytosol"/>
    <property type="evidence" value="ECO:0007669"/>
    <property type="project" value="TreeGrafter"/>
</dbReference>